<dbReference type="PANTHER" id="PTHR46726:SF1">
    <property type="entry name" value="TWO-PORE CALCIUM CHANNEL 3"/>
    <property type="match status" value="1"/>
</dbReference>
<keyword evidence="1" id="KW-1133">Transmembrane helix</keyword>
<proteinExistence type="predicted"/>
<dbReference type="EMBL" id="CAAE01004277">
    <property type="protein sequence ID" value="CAF88273.1"/>
    <property type="molecule type" value="Genomic_DNA"/>
</dbReference>
<evidence type="ECO:0000256" key="1">
    <source>
        <dbReference type="SAM" id="Phobius"/>
    </source>
</evidence>
<dbReference type="AlphaFoldDB" id="Q4TFQ9"/>
<reference evidence="2" key="1">
    <citation type="journal article" date="2004" name="Nature">
        <title>Genome duplication in the teleost fish Tetraodon nigroviridis reveals the early vertebrate proto-karyotype.</title>
        <authorList>
            <person name="Jaillon O."/>
            <person name="Aury J.-M."/>
            <person name="Brunet F."/>
            <person name="Petit J.-L."/>
            <person name="Stange-Thomann N."/>
            <person name="Mauceli E."/>
            <person name="Bouneau L."/>
            <person name="Fischer C."/>
            <person name="Ozouf-Costaz C."/>
            <person name="Bernot A."/>
            <person name="Nicaud S."/>
            <person name="Jaffe D."/>
            <person name="Fisher S."/>
            <person name="Lutfalla G."/>
            <person name="Dossat C."/>
            <person name="Segurens B."/>
            <person name="Dasilva C."/>
            <person name="Salanoubat M."/>
            <person name="Levy M."/>
            <person name="Boudet N."/>
            <person name="Castellano S."/>
            <person name="Anthouard V."/>
            <person name="Jubin C."/>
            <person name="Castelli V."/>
            <person name="Katinka M."/>
            <person name="Vacherie B."/>
            <person name="Biemont C."/>
            <person name="Skalli Z."/>
            <person name="Cattolico L."/>
            <person name="Poulain J."/>
            <person name="De Berardinis V."/>
            <person name="Cruaud C."/>
            <person name="Duprat S."/>
            <person name="Brottier P."/>
            <person name="Coutanceau J.-P."/>
            <person name="Gouzy J."/>
            <person name="Parra G."/>
            <person name="Lardier G."/>
            <person name="Chapple C."/>
            <person name="McKernan K.J."/>
            <person name="McEwan P."/>
            <person name="Bosak S."/>
            <person name="Kellis M."/>
            <person name="Volff J.-N."/>
            <person name="Guigo R."/>
            <person name="Zody M.C."/>
            <person name="Mesirov J."/>
            <person name="Lindblad-Toh K."/>
            <person name="Birren B."/>
            <person name="Nusbaum C."/>
            <person name="Kahn D."/>
            <person name="Robinson-Rechavi M."/>
            <person name="Laudet V."/>
            <person name="Schachter V."/>
            <person name="Quetier F."/>
            <person name="Saurin W."/>
            <person name="Scarpelli C."/>
            <person name="Wincker P."/>
            <person name="Lander E.S."/>
            <person name="Weissenbach J."/>
            <person name="Roest Crollius H."/>
        </authorList>
    </citation>
    <scope>NUCLEOTIDE SEQUENCE [LARGE SCALE GENOMIC DNA]</scope>
</reference>
<feature type="non-terminal residue" evidence="2">
    <location>
        <position position="150"/>
    </location>
</feature>
<sequence length="150" mass="16502">DLNLASVYVSDAQYNRNIYFEPSPQAVRLYLLYNHWLPQVLLYVFIVLDLSLAIFEEPAVFPLPAWATMLVELLCLLVFSLRLVHYARVVPPDKFWKDPKNICIIAVVTVGGTSLHSSTSRSVLGRSLGGGWLQVTGPSPLGSAGICGNA</sequence>
<feature type="transmembrane region" description="Helical" evidence="1">
    <location>
        <begin position="61"/>
        <end position="84"/>
    </location>
</feature>
<keyword evidence="1" id="KW-0472">Membrane</keyword>
<comment type="caution">
    <text evidence="2">The sequence shown here is derived from an EMBL/GenBank/DDBJ whole genome shotgun (WGS) entry which is preliminary data.</text>
</comment>
<evidence type="ECO:0000313" key="2">
    <source>
        <dbReference type="EMBL" id="CAF88273.1"/>
    </source>
</evidence>
<gene>
    <name evidence="2" type="ORF">GSTENG00001505001</name>
</gene>
<reference evidence="2" key="2">
    <citation type="submission" date="2004-02" db="EMBL/GenBank/DDBJ databases">
        <authorList>
            <consortium name="Genoscope"/>
            <consortium name="Whitehead Institute Centre for Genome Research"/>
        </authorList>
    </citation>
    <scope>NUCLEOTIDE SEQUENCE</scope>
</reference>
<name>Q4TFQ9_TETNG</name>
<dbReference type="KEGG" id="tng:GSTEN00001505G001"/>
<dbReference type="PANTHER" id="PTHR46726">
    <property type="entry name" value="TWO PORE CHANNEL 3"/>
    <property type="match status" value="1"/>
</dbReference>
<accession>Q4TFQ9</accession>
<organism evidence="2">
    <name type="scientific">Tetraodon nigroviridis</name>
    <name type="common">Spotted green pufferfish</name>
    <name type="synonym">Chelonodon nigroviridis</name>
    <dbReference type="NCBI Taxonomy" id="99883"/>
    <lineage>
        <taxon>Eukaryota</taxon>
        <taxon>Metazoa</taxon>
        <taxon>Chordata</taxon>
        <taxon>Craniata</taxon>
        <taxon>Vertebrata</taxon>
        <taxon>Euteleostomi</taxon>
        <taxon>Actinopterygii</taxon>
        <taxon>Neopterygii</taxon>
        <taxon>Teleostei</taxon>
        <taxon>Neoteleostei</taxon>
        <taxon>Acanthomorphata</taxon>
        <taxon>Eupercaria</taxon>
        <taxon>Tetraodontiformes</taxon>
        <taxon>Tetradontoidea</taxon>
        <taxon>Tetraodontidae</taxon>
        <taxon>Tetraodon</taxon>
    </lineage>
</organism>
<feature type="transmembrane region" description="Helical" evidence="1">
    <location>
        <begin position="36"/>
        <end position="55"/>
    </location>
</feature>
<protein>
    <submittedName>
        <fullName evidence="2">(spotted green pufferfish) hypothetical protein</fullName>
    </submittedName>
</protein>
<dbReference type="OrthoDB" id="416585at2759"/>
<keyword evidence="1" id="KW-0812">Transmembrane</keyword>